<protein>
    <submittedName>
        <fullName evidence="1">Uncharacterized protein</fullName>
    </submittedName>
</protein>
<feature type="non-terminal residue" evidence="1">
    <location>
        <position position="79"/>
    </location>
</feature>
<evidence type="ECO:0000313" key="1">
    <source>
        <dbReference type="EMBL" id="KAJ7347953.1"/>
    </source>
</evidence>
<evidence type="ECO:0000313" key="2">
    <source>
        <dbReference type="Proteomes" id="UP001218218"/>
    </source>
</evidence>
<keyword evidence="2" id="KW-1185">Reference proteome</keyword>
<name>A0AAD7A212_9AGAR</name>
<feature type="non-terminal residue" evidence="1">
    <location>
        <position position="1"/>
    </location>
</feature>
<comment type="caution">
    <text evidence="1">The sequence shown here is derived from an EMBL/GenBank/DDBJ whole genome shotgun (WGS) entry which is preliminary data.</text>
</comment>
<dbReference type="AlphaFoldDB" id="A0AAD7A212"/>
<dbReference type="Proteomes" id="UP001218218">
    <property type="component" value="Unassembled WGS sequence"/>
</dbReference>
<organism evidence="1 2">
    <name type="scientific">Mycena albidolilacea</name>
    <dbReference type="NCBI Taxonomy" id="1033008"/>
    <lineage>
        <taxon>Eukaryota</taxon>
        <taxon>Fungi</taxon>
        <taxon>Dikarya</taxon>
        <taxon>Basidiomycota</taxon>
        <taxon>Agaricomycotina</taxon>
        <taxon>Agaricomycetes</taxon>
        <taxon>Agaricomycetidae</taxon>
        <taxon>Agaricales</taxon>
        <taxon>Marasmiineae</taxon>
        <taxon>Mycenaceae</taxon>
        <taxon>Mycena</taxon>
    </lineage>
</organism>
<gene>
    <name evidence="1" type="ORF">DFH08DRAFT_617369</name>
</gene>
<sequence length="79" mass="8791">PIKQVKEYKYISIIFTSIMKDIFVSHYSKKVSEACTVANTAFAAKASIGCLLLPDGICLYMARINLHLTFRCEVGIDTS</sequence>
<proteinExistence type="predicted"/>
<reference evidence="1" key="1">
    <citation type="submission" date="2023-03" db="EMBL/GenBank/DDBJ databases">
        <title>Massive genome expansion in bonnet fungi (Mycena s.s.) driven by repeated elements and novel gene families across ecological guilds.</title>
        <authorList>
            <consortium name="Lawrence Berkeley National Laboratory"/>
            <person name="Harder C.B."/>
            <person name="Miyauchi S."/>
            <person name="Viragh M."/>
            <person name="Kuo A."/>
            <person name="Thoen E."/>
            <person name="Andreopoulos B."/>
            <person name="Lu D."/>
            <person name="Skrede I."/>
            <person name="Drula E."/>
            <person name="Henrissat B."/>
            <person name="Morin E."/>
            <person name="Kohler A."/>
            <person name="Barry K."/>
            <person name="LaButti K."/>
            <person name="Morin E."/>
            <person name="Salamov A."/>
            <person name="Lipzen A."/>
            <person name="Mereny Z."/>
            <person name="Hegedus B."/>
            <person name="Baldrian P."/>
            <person name="Stursova M."/>
            <person name="Weitz H."/>
            <person name="Taylor A."/>
            <person name="Grigoriev I.V."/>
            <person name="Nagy L.G."/>
            <person name="Martin F."/>
            <person name="Kauserud H."/>
        </authorList>
    </citation>
    <scope>NUCLEOTIDE SEQUENCE</scope>
    <source>
        <strain evidence="1">CBHHK002</strain>
    </source>
</reference>
<dbReference type="EMBL" id="JARIHO010000018">
    <property type="protein sequence ID" value="KAJ7347953.1"/>
    <property type="molecule type" value="Genomic_DNA"/>
</dbReference>
<accession>A0AAD7A212</accession>